<dbReference type="EMBL" id="CP001087">
    <property type="protein sequence ID" value="ACN14856.1"/>
    <property type="molecule type" value="Genomic_DNA"/>
</dbReference>
<evidence type="ECO:0008006" key="3">
    <source>
        <dbReference type="Google" id="ProtNLM"/>
    </source>
</evidence>
<dbReference type="STRING" id="177437.HRM2_17520"/>
<protein>
    <recommendedName>
        <fullName evidence="3">Lipo-like protein</fullName>
    </recommendedName>
</protein>
<evidence type="ECO:0000313" key="2">
    <source>
        <dbReference type="Proteomes" id="UP000000442"/>
    </source>
</evidence>
<dbReference type="Proteomes" id="UP000000442">
    <property type="component" value="Chromosome"/>
</dbReference>
<dbReference type="AlphaFoldDB" id="C0QB57"/>
<gene>
    <name evidence="1" type="ordered locus">HRM2_17520</name>
</gene>
<dbReference type="InterPro" id="IPR038765">
    <property type="entry name" value="Papain-like_cys_pep_sf"/>
</dbReference>
<evidence type="ECO:0000313" key="1">
    <source>
        <dbReference type="EMBL" id="ACN14856.1"/>
    </source>
</evidence>
<dbReference type="SUPFAM" id="SSF54001">
    <property type="entry name" value="Cysteine proteinases"/>
    <property type="match status" value="1"/>
</dbReference>
<sequence>MNRVGKKLATYLSQPLEMDRHVATSRYEDLAATIKKGDILLVEGNSRISTAIKYLTQSTWSHAALCQGEGLGHARINPKEPFLVEADLKEGVRAVPLSFYSRFHTRICRPVGLVEKDIDTVVDYAVSRIGNTYDLKNVFDLARYLIQSPPVPQRWRRKLLSLGSGDPTKAICSSMIAQAFQSVHYPILPEVLMKNSQEMACRRCYREILHIKHYSLFMPRDFDASPYFEIIKPTLVRGFNPYEIEWSVQDGTLEANIQSLT</sequence>
<keyword evidence="2" id="KW-1185">Reference proteome</keyword>
<dbReference type="InterPro" id="IPR024453">
    <property type="entry name" value="Peptidase_C92"/>
</dbReference>
<accession>C0QB57</accession>
<dbReference type="RefSeq" id="WP_015903642.1">
    <property type="nucleotide sequence ID" value="NC_012108.1"/>
</dbReference>
<dbReference type="HOGENOM" id="CLU_067303_0_0_7"/>
<dbReference type="Pfam" id="PF05708">
    <property type="entry name" value="Peptidase_C92"/>
    <property type="match status" value="1"/>
</dbReference>
<reference evidence="1 2" key="1">
    <citation type="journal article" date="2009" name="Environ. Microbiol.">
        <title>Genome sequence of Desulfobacterium autotrophicum HRM2, a marine sulfate reducer oxidizing organic carbon completely to carbon dioxide.</title>
        <authorList>
            <person name="Strittmatter A.W."/>
            <person name="Liesegang H."/>
            <person name="Rabus R."/>
            <person name="Decker I."/>
            <person name="Amann J."/>
            <person name="Andres S."/>
            <person name="Henne A."/>
            <person name="Fricke W.F."/>
            <person name="Martinez-Arias R."/>
            <person name="Bartels D."/>
            <person name="Goesmann A."/>
            <person name="Krause L."/>
            <person name="Puehler A."/>
            <person name="Klenk H.P."/>
            <person name="Richter M."/>
            <person name="Schuler M."/>
            <person name="Gloeckner F.O."/>
            <person name="Meyerdierks A."/>
            <person name="Gottschalk G."/>
            <person name="Amann R."/>
        </authorList>
    </citation>
    <scope>NUCLEOTIDE SEQUENCE [LARGE SCALE GENOMIC DNA]</scope>
    <source>
        <strain evidence="2">ATCC 43914 / DSM 3382 / HRM2</strain>
    </source>
</reference>
<dbReference type="eggNOG" id="ENOG502Z9N4">
    <property type="taxonomic scope" value="Bacteria"/>
</dbReference>
<dbReference type="Gene3D" id="3.90.1720.10">
    <property type="entry name" value="endopeptidase domain like (from Nostoc punctiforme)"/>
    <property type="match status" value="1"/>
</dbReference>
<proteinExistence type="predicted"/>
<organism evidence="1 2">
    <name type="scientific">Desulforapulum autotrophicum (strain ATCC 43914 / DSM 3382 / VKM B-1955 / HRM2)</name>
    <name type="common">Desulfobacterium autotrophicum</name>
    <dbReference type="NCBI Taxonomy" id="177437"/>
    <lineage>
        <taxon>Bacteria</taxon>
        <taxon>Pseudomonadati</taxon>
        <taxon>Thermodesulfobacteriota</taxon>
        <taxon>Desulfobacteria</taxon>
        <taxon>Desulfobacterales</taxon>
        <taxon>Desulfobacteraceae</taxon>
        <taxon>Desulforapulum</taxon>
    </lineage>
</organism>
<name>C0QB57_DESAH</name>
<dbReference type="KEGG" id="dat:HRM2_17520"/>